<evidence type="ECO:0000313" key="3">
    <source>
        <dbReference type="EMBL" id="GAD64911.1"/>
    </source>
</evidence>
<evidence type="ECO:0000259" key="1">
    <source>
        <dbReference type="Pfam" id="PF09722"/>
    </source>
</evidence>
<evidence type="ECO:0000259" key="2">
    <source>
        <dbReference type="Pfam" id="PF20432"/>
    </source>
</evidence>
<dbReference type="Pfam" id="PF09722">
    <property type="entry name" value="Xre_MbcA_ParS_C"/>
    <property type="match status" value="1"/>
</dbReference>
<dbReference type="InterPro" id="IPR011979">
    <property type="entry name" value="Antitox_Xre"/>
</dbReference>
<dbReference type="OrthoDB" id="5824177at2"/>
<evidence type="ECO:0000313" key="4">
    <source>
        <dbReference type="Proteomes" id="UP000016560"/>
    </source>
</evidence>
<keyword evidence="4" id="KW-1185">Reference proteome</keyword>
<feature type="domain" description="Antitoxin Xre-like helix-turn-helix" evidence="2">
    <location>
        <begin position="10"/>
        <end position="71"/>
    </location>
</feature>
<dbReference type="AlphaFoldDB" id="U2ZB26"/>
<accession>U2ZB26</accession>
<dbReference type="eggNOG" id="COG5642">
    <property type="taxonomic scope" value="Bacteria"/>
</dbReference>
<organism evidence="3 4">
    <name type="scientific">Aquipseudomonas alcaligenes (strain ATCC 14909 / DSM 50342 / CCUG 1425 / JCM 20561 / NBRC 14159 / NCIMB 9945 / NCTC 10367 / 1577)</name>
    <name type="common">Pseudomonas alcaligenes</name>
    <dbReference type="NCBI Taxonomy" id="1215092"/>
    <lineage>
        <taxon>Bacteria</taxon>
        <taxon>Pseudomonadati</taxon>
        <taxon>Pseudomonadota</taxon>
        <taxon>Gammaproteobacteria</taxon>
        <taxon>Pseudomonadales</taxon>
        <taxon>Pseudomonadaceae</taxon>
        <taxon>Aquipseudomonas</taxon>
    </lineage>
</organism>
<dbReference type="InterPro" id="IPR046847">
    <property type="entry name" value="Xre-like_HTH"/>
</dbReference>
<gene>
    <name evidence="3" type="ORF">PA6_053_00170</name>
</gene>
<sequence>MKIASASEQERIARISQGYSANHLVTIRSALTLTASLAEQLFSVSQSTLLRRLKDRQRLSSVTSERLDRLASVANLAHEVFEDRDQALTWLSSPNAALGNQQPIMLCETEIGANQARRVLRALEWGGVA</sequence>
<dbReference type="InterPro" id="IPR024467">
    <property type="entry name" value="Xre/MbcA/ParS-like_toxin-bd"/>
</dbReference>
<name>U2ZB26_AQUA1</name>
<dbReference type="Proteomes" id="UP000016560">
    <property type="component" value="Unassembled WGS sequence"/>
</dbReference>
<dbReference type="EMBL" id="BATI01000053">
    <property type="protein sequence ID" value="GAD64911.1"/>
    <property type="molecule type" value="Genomic_DNA"/>
</dbReference>
<feature type="domain" description="Antitoxin Xre/MbcA/ParS-like toxin-binding" evidence="1">
    <location>
        <begin position="77"/>
        <end position="126"/>
    </location>
</feature>
<proteinExistence type="predicted"/>
<protein>
    <submittedName>
        <fullName evidence="3">Uncharacterized protein</fullName>
    </submittedName>
</protein>
<dbReference type="RefSeq" id="WP_021702974.1">
    <property type="nucleotide sequence ID" value="NZ_BATI01000053.1"/>
</dbReference>
<dbReference type="NCBIfam" id="TIGR02293">
    <property type="entry name" value="TAS_TIGR02293"/>
    <property type="match status" value="1"/>
</dbReference>
<reference evidence="3" key="1">
    <citation type="submission" date="2024-09" db="EMBL/GenBank/DDBJ databases">
        <title>Whole genome shotgun sequence of Pseudomonas alcaligenes NBRC 14159.</title>
        <authorList>
            <person name="Yoshida I."/>
            <person name="Hosoyama A."/>
            <person name="Tsuchikane K."/>
            <person name="Noguchi M."/>
            <person name="Hirakata S."/>
            <person name="Ando Y."/>
            <person name="Ohji S."/>
            <person name="Yamazoe A."/>
            <person name="Yamazaki S."/>
            <person name="Fujita N."/>
        </authorList>
    </citation>
    <scope>NUCLEOTIDE SEQUENCE</scope>
    <source>
        <strain evidence="3">NBRC 14159</strain>
    </source>
</reference>
<dbReference type="GO" id="GO:0003677">
    <property type="term" value="F:DNA binding"/>
    <property type="evidence" value="ECO:0007669"/>
    <property type="project" value="InterPro"/>
</dbReference>
<comment type="caution">
    <text evidence="3">The sequence shown here is derived from an EMBL/GenBank/DDBJ whole genome shotgun (WGS) entry which is preliminary data.</text>
</comment>
<dbReference type="Pfam" id="PF20432">
    <property type="entry name" value="Xre-like-HTH"/>
    <property type="match status" value="1"/>
</dbReference>